<keyword evidence="2" id="KW-0732">Signal</keyword>
<comment type="caution">
    <text evidence="6">The sequence shown here is derived from an EMBL/GenBank/DDBJ whole genome shotgun (WGS) entry which is preliminary data.</text>
</comment>
<keyword evidence="1" id="KW-0479">Metal-binding</keyword>
<proteinExistence type="predicted"/>
<feature type="domain" description="Blue (type 1) copper" evidence="4">
    <location>
        <begin position="38"/>
        <end position="109"/>
    </location>
</feature>
<evidence type="ECO:0000259" key="4">
    <source>
        <dbReference type="Pfam" id="PF00127"/>
    </source>
</evidence>
<evidence type="ECO:0000256" key="2">
    <source>
        <dbReference type="ARBA" id="ARBA00022729"/>
    </source>
</evidence>
<dbReference type="InterPro" id="IPR026444">
    <property type="entry name" value="Secre_tail"/>
</dbReference>
<keyword evidence="7" id="KW-1185">Reference proteome</keyword>
<organism evidence="6 7">
    <name type="scientific">Gaetbulibacter aestuarii</name>
    <dbReference type="NCBI Taxonomy" id="1502358"/>
    <lineage>
        <taxon>Bacteria</taxon>
        <taxon>Pseudomonadati</taxon>
        <taxon>Bacteroidota</taxon>
        <taxon>Flavobacteriia</taxon>
        <taxon>Flavobacteriales</taxon>
        <taxon>Flavobacteriaceae</taxon>
        <taxon>Gaetbulibacter</taxon>
    </lineage>
</organism>
<dbReference type="PANTHER" id="PTHR36507:SF1">
    <property type="entry name" value="BLL1555 PROTEIN"/>
    <property type="match status" value="1"/>
</dbReference>
<evidence type="ECO:0000313" key="7">
    <source>
        <dbReference type="Proteomes" id="UP001610100"/>
    </source>
</evidence>
<dbReference type="InterPro" id="IPR008972">
    <property type="entry name" value="Cupredoxin"/>
</dbReference>
<dbReference type="InterPro" id="IPR000923">
    <property type="entry name" value="BlueCu_1"/>
</dbReference>
<reference evidence="6 7" key="1">
    <citation type="submission" date="2024-02" db="EMBL/GenBank/DDBJ databases">
        <title>A Gaetbulibacter species isolated from tidal flats and genomic insights of their niches.</title>
        <authorList>
            <person name="Ye Y."/>
        </authorList>
    </citation>
    <scope>NUCLEOTIDE SEQUENCE [LARGE SCALE GENOMIC DNA]</scope>
    <source>
        <strain evidence="6 7">KYW382</strain>
    </source>
</reference>
<evidence type="ECO:0000256" key="1">
    <source>
        <dbReference type="ARBA" id="ARBA00022723"/>
    </source>
</evidence>
<evidence type="ECO:0000256" key="3">
    <source>
        <dbReference type="ARBA" id="ARBA00023008"/>
    </source>
</evidence>
<dbReference type="Gene3D" id="2.60.40.420">
    <property type="entry name" value="Cupredoxins - blue copper proteins"/>
    <property type="match status" value="1"/>
</dbReference>
<dbReference type="PANTHER" id="PTHR36507">
    <property type="entry name" value="BLL1555 PROTEIN"/>
    <property type="match status" value="1"/>
</dbReference>
<gene>
    <name evidence="6" type="ORF">V8G58_04290</name>
</gene>
<dbReference type="Pfam" id="PF18962">
    <property type="entry name" value="Por_Secre_tail"/>
    <property type="match status" value="1"/>
</dbReference>
<accession>A0ABW7MXK9</accession>
<dbReference type="Proteomes" id="UP001610100">
    <property type="component" value="Unassembled WGS sequence"/>
</dbReference>
<dbReference type="Gene3D" id="2.60.40.3080">
    <property type="match status" value="1"/>
</dbReference>
<sequence>MKTQLLIILLFSLFSVSAQTTYQIYWSIGVNGAAASKTISVGDTVEWIWDDDFNHTVTGIAGSSVEPNFDSGNQSGLGYVYSKTFTVEGVNDYECSIHPLSMYGTITVQNSLGIDENAIAQFEMFPNPSNAILNLKLPQKLSTVDVHVYDLLGKELLNRSYENSNLIKVNISDLSRGIYLVKLSSDTSAKTKQFVKI</sequence>
<dbReference type="EMBL" id="JBAWKB010000001">
    <property type="protein sequence ID" value="MFH6771143.1"/>
    <property type="molecule type" value="Genomic_DNA"/>
</dbReference>
<dbReference type="NCBIfam" id="TIGR04183">
    <property type="entry name" value="Por_Secre_tail"/>
    <property type="match status" value="1"/>
</dbReference>
<feature type="domain" description="Secretion system C-terminal sorting" evidence="5">
    <location>
        <begin position="124"/>
        <end position="194"/>
    </location>
</feature>
<dbReference type="SUPFAM" id="SSF49503">
    <property type="entry name" value="Cupredoxins"/>
    <property type="match status" value="1"/>
</dbReference>
<evidence type="ECO:0000259" key="5">
    <source>
        <dbReference type="Pfam" id="PF18962"/>
    </source>
</evidence>
<keyword evidence="3" id="KW-0186">Copper</keyword>
<dbReference type="RefSeq" id="WP_344740082.1">
    <property type="nucleotide sequence ID" value="NZ_BAABAY010000001.1"/>
</dbReference>
<dbReference type="InterPro" id="IPR052721">
    <property type="entry name" value="ET_Amicyanin"/>
</dbReference>
<dbReference type="Pfam" id="PF00127">
    <property type="entry name" value="Copper-bind"/>
    <property type="match status" value="1"/>
</dbReference>
<name>A0ABW7MXK9_9FLAO</name>
<protein>
    <submittedName>
        <fullName evidence="6">T9SS type A sorting domain-containing protein</fullName>
    </submittedName>
</protein>
<evidence type="ECO:0000313" key="6">
    <source>
        <dbReference type="EMBL" id="MFH6771143.1"/>
    </source>
</evidence>